<organism evidence="5 6">
    <name type="scientific">Strigomonas culicis</name>
    <dbReference type="NCBI Taxonomy" id="28005"/>
    <lineage>
        <taxon>Eukaryota</taxon>
        <taxon>Discoba</taxon>
        <taxon>Euglenozoa</taxon>
        <taxon>Kinetoplastea</taxon>
        <taxon>Metakinetoplastina</taxon>
        <taxon>Trypanosomatida</taxon>
        <taxon>Trypanosomatidae</taxon>
        <taxon>Strigomonadinae</taxon>
        <taxon>Strigomonas</taxon>
    </lineage>
</organism>
<dbReference type="Pfam" id="PF01655">
    <property type="entry name" value="Ribosomal_L32e"/>
    <property type="match status" value="1"/>
</dbReference>
<evidence type="ECO:0000256" key="3">
    <source>
        <dbReference type="ARBA" id="ARBA00023274"/>
    </source>
</evidence>
<keyword evidence="6" id="KW-1185">Reference proteome</keyword>
<dbReference type="CDD" id="cd00513">
    <property type="entry name" value="Ribosomal_L32_L32e"/>
    <property type="match status" value="1"/>
</dbReference>
<comment type="similarity">
    <text evidence="1">Belongs to the eukaryotic ribosomal protein eL32 family.</text>
</comment>
<keyword evidence="2 5" id="KW-0689">Ribosomal protein</keyword>
<dbReference type="OrthoDB" id="268693at2759"/>
<dbReference type="SMART" id="SM01393">
    <property type="entry name" value="Ribosomal_L32e"/>
    <property type="match status" value="1"/>
</dbReference>
<dbReference type="PANTHER" id="PTHR23413:SF1">
    <property type="entry name" value="RIBOSOMAL PROTEIN L32"/>
    <property type="match status" value="1"/>
</dbReference>
<proteinExistence type="inferred from homology"/>
<dbReference type="EMBL" id="ATMH01007311">
    <property type="protein sequence ID" value="EPY24175.1"/>
    <property type="molecule type" value="Genomic_DNA"/>
</dbReference>
<protein>
    <submittedName>
        <fullName evidence="5">Large subunit ribosomal protein L32e</fullName>
    </submittedName>
</protein>
<dbReference type="GO" id="GO:0006412">
    <property type="term" value="P:translation"/>
    <property type="evidence" value="ECO:0007669"/>
    <property type="project" value="InterPro"/>
</dbReference>
<dbReference type="InterPro" id="IPR036351">
    <property type="entry name" value="Ribosomal_eL32_sf"/>
</dbReference>
<evidence type="ECO:0000313" key="6">
    <source>
        <dbReference type="Proteomes" id="UP000015354"/>
    </source>
</evidence>
<evidence type="ECO:0000256" key="4">
    <source>
        <dbReference type="SAM" id="MobiDB-lite"/>
    </source>
</evidence>
<evidence type="ECO:0000256" key="1">
    <source>
        <dbReference type="ARBA" id="ARBA00008431"/>
    </source>
</evidence>
<reference evidence="5 6" key="1">
    <citation type="journal article" date="2013" name="PLoS ONE">
        <title>Predicting the Proteins of Angomonas deanei, Strigomonas culicis and Their Respective Endosymbionts Reveals New Aspects of the Trypanosomatidae Family.</title>
        <authorList>
            <person name="Motta M.C."/>
            <person name="Martins A.C."/>
            <person name="de Souza S.S."/>
            <person name="Catta-Preta C.M."/>
            <person name="Silva R."/>
            <person name="Klein C.C."/>
            <person name="de Almeida L.G."/>
            <person name="de Lima Cunha O."/>
            <person name="Ciapina L.P."/>
            <person name="Brocchi M."/>
            <person name="Colabardini A.C."/>
            <person name="de Araujo Lima B."/>
            <person name="Machado C.R."/>
            <person name="de Almeida Soares C.M."/>
            <person name="Probst C.M."/>
            <person name="de Menezes C.B."/>
            <person name="Thompson C.E."/>
            <person name="Bartholomeu D.C."/>
            <person name="Gradia D.F."/>
            <person name="Pavoni D.P."/>
            <person name="Grisard E.C."/>
            <person name="Fantinatti-Garboggini F."/>
            <person name="Marchini F.K."/>
            <person name="Rodrigues-Luiz G.F."/>
            <person name="Wagner G."/>
            <person name="Goldman G.H."/>
            <person name="Fietto J.L."/>
            <person name="Elias M.C."/>
            <person name="Goldman M.H."/>
            <person name="Sagot M.F."/>
            <person name="Pereira M."/>
            <person name="Stoco P.H."/>
            <person name="de Mendonca-Neto R.P."/>
            <person name="Teixeira S.M."/>
            <person name="Maciel T.E."/>
            <person name="de Oliveira Mendes T.A."/>
            <person name="Urmenyi T.P."/>
            <person name="de Souza W."/>
            <person name="Schenkman S."/>
            <person name="de Vasconcelos A.T."/>
        </authorList>
    </citation>
    <scope>NUCLEOTIDE SEQUENCE [LARGE SCALE GENOMIC DNA]</scope>
</reference>
<evidence type="ECO:0000313" key="5">
    <source>
        <dbReference type="EMBL" id="EPY24175.1"/>
    </source>
</evidence>
<dbReference type="InterPro" id="IPR001515">
    <property type="entry name" value="Ribosomal_eL32"/>
</dbReference>
<accession>S9VLU6</accession>
<dbReference type="AlphaFoldDB" id="S9VLU6"/>
<dbReference type="PANTHER" id="PTHR23413">
    <property type="entry name" value="60S RIBOSOMAL PROTEIN L32 AND DNA-DIRECTED RNA POLYMERASE II, SUBUNIT N"/>
    <property type="match status" value="1"/>
</dbReference>
<gene>
    <name evidence="5" type="ORF">STCU_07311</name>
</gene>
<sequence length="185" mass="21512">MYTISVFFFIQIYAPPRSHIHNFFFISTISPLFNPPPLQKKKSSKERSISQGTMVKPIIPKNVVKKRTKKFTRHRFEVFPQLPSSWRRPRGEDSPVRRRYKGQKAMPNKGYGSDRKTKYLTPSGFRGFPISNVEDLHMLVMQNRKYAGVISRTVGAKKRKAIVRRAHELDVRLLNGNAKLNKVEI</sequence>
<comment type="caution">
    <text evidence="5">The sequence shown here is derived from an EMBL/GenBank/DDBJ whole genome shotgun (WGS) entry which is preliminary data.</text>
</comment>
<dbReference type="GO" id="GO:0022625">
    <property type="term" value="C:cytosolic large ribosomal subunit"/>
    <property type="evidence" value="ECO:0007669"/>
    <property type="project" value="TreeGrafter"/>
</dbReference>
<name>S9VLU6_9TRYP</name>
<dbReference type="Proteomes" id="UP000015354">
    <property type="component" value="Unassembled WGS sequence"/>
</dbReference>
<evidence type="ECO:0000256" key="2">
    <source>
        <dbReference type="ARBA" id="ARBA00022980"/>
    </source>
</evidence>
<keyword evidence="3" id="KW-0687">Ribonucleoprotein</keyword>
<dbReference type="SUPFAM" id="SSF52042">
    <property type="entry name" value="Ribosomal protein L32e"/>
    <property type="match status" value="1"/>
</dbReference>
<dbReference type="GO" id="GO:0003735">
    <property type="term" value="F:structural constituent of ribosome"/>
    <property type="evidence" value="ECO:0007669"/>
    <property type="project" value="InterPro"/>
</dbReference>
<feature type="region of interest" description="Disordered" evidence="4">
    <location>
        <begin position="87"/>
        <end position="118"/>
    </location>
</feature>